<name>A0A1N6HP83_9BURK</name>
<gene>
    <name evidence="1" type="ORF">SAMN05444168_3483</name>
</gene>
<sequence>MRNLKRLSKRVSLYVVVPGKGAFPAGVVMNSAC</sequence>
<proteinExistence type="predicted"/>
<evidence type="ECO:0000313" key="1">
    <source>
        <dbReference type="EMBL" id="SIO21563.1"/>
    </source>
</evidence>
<reference evidence="1 2" key="1">
    <citation type="submission" date="2016-11" db="EMBL/GenBank/DDBJ databases">
        <authorList>
            <person name="Jaros S."/>
            <person name="Januszkiewicz K."/>
            <person name="Wedrychowicz H."/>
        </authorList>
    </citation>
    <scope>NUCLEOTIDE SEQUENCE [LARGE SCALE GENOMIC DNA]</scope>
    <source>
        <strain evidence="1 2">GAS86</strain>
    </source>
</reference>
<dbReference type="EMBL" id="FSRM01000001">
    <property type="protein sequence ID" value="SIO21563.1"/>
    <property type="molecule type" value="Genomic_DNA"/>
</dbReference>
<dbReference type="Proteomes" id="UP000184693">
    <property type="component" value="Unassembled WGS sequence"/>
</dbReference>
<dbReference type="AlphaFoldDB" id="A0A1N6HP83"/>
<organism evidence="1 2">
    <name type="scientific">Paraburkholderia phenazinium</name>
    <dbReference type="NCBI Taxonomy" id="60549"/>
    <lineage>
        <taxon>Bacteria</taxon>
        <taxon>Pseudomonadati</taxon>
        <taxon>Pseudomonadota</taxon>
        <taxon>Betaproteobacteria</taxon>
        <taxon>Burkholderiales</taxon>
        <taxon>Burkholderiaceae</taxon>
        <taxon>Paraburkholderia</taxon>
    </lineage>
</organism>
<protein>
    <submittedName>
        <fullName evidence="1">Uncharacterized protein</fullName>
    </submittedName>
</protein>
<evidence type="ECO:0000313" key="2">
    <source>
        <dbReference type="Proteomes" id="UP000184693"/>
    </source>
</evidence>
<accession>A0A1N6HP83</accession>